<gene>
    <name evidence="6" type="ORF">HNR61_008765</name>
</gene>
<dbReference type="AlphaFoldDB" id="A0A7W3QRS4"/>
<evidence type="ECO:0000259" key="5">
    <source>
        <dbReference type="Pfam" id="PF08281"/>
    </source>
</evidence>
<keyword evidence="6" id="KW-0240">DNA-directed RNA polymerase</keyword>
<accession>A0A7W3QRS4</accession>
<comment type="caution">
    <text evidence="6">The sequence shown here is derived from an EMBL/GenBank/DDBJ whole genome shotgun (WGS) entry which is preliminary data.</text>
</comment>
<dbReference type="Proteomes" id="UP000572680">
    <property type="component" value="Unassembled WGS sequence"/>
</dbReference>
<keyword evidence="4" id="KW-0804">Transcription</keyword>
<dbReference type="GO" id="GO:0000428">
    <property type="term" value="C:DNA-directed RNA polymerase complex"/>
    <property type="evidence" value="ECO:0007669"/>
    <property type="project" value="UniProtKB-KW"/>
</dbReference>
<evidence type="ECO:0000313" key="7">
    <source>
        <dbReference type="Proteomes" id="UP000572680"/>
    </source>
</evidence>
<dbReference type="GO" id="GO:0016987">
    <property type="term" value="F:sigma factor activity"/>
    <property type="evidence" value="ECO:0007669"/>
    <property type="project" value="UniProtKB-KW"/>
</dbReference>
<evidence type="ECO:0000256" key="4">
    <source>
        <dbReference type="ARBA" id="ARBA00023163"/>
    </source>
</evidence>
<evidence type="ECO:0000313" key="6">
    <source>
        <dbReference type="EMBL" id="MBA8957074.1"/>
    </source>
</evidence>
<proteinExistence type="inferred from homology"/>
<sequence>MLVPRFFEDLSEPRVAEILGCSVGTVKFQTSKALAKMRVDPQIVAVTAESRRV</sequence>
<protein>
    <submittedName>
        <fullName evidence="6">DNA-directed RNA polymerase specialized sigma24 family protein</fullName>
    </submittedName>
</protein>
<keyword evidence="3" id="KW-0731">Sigma factor</keyword>
<dbReference type="InterPro" id="IPR013249">
    <property type="entry name" value="RNA_pol_sigma70_r4_t2"/>
</dbReference>
<keyword evidence="7" id="KW-1185">Reference proteome</keyword>
<dbReference type="InterPro" id="IPR036388">
    <property type="entry name" value="WH-like_DNA-bd_sf"/>
</dbReference>
<dbReference type="GO" id="GO:0006352">
    <property type="term" value="P:DNA-templated transcription initiation"/>
    <property type="evidence" value="ECO:0007669"/>
    <property type="project" value="InterPro"/>
</dbReference>
<evidence type="ECO:0000256" key="3">
    <source>
        <dbReference type="ARBA" id="ARBA00023082"/>
    </source>
</evidence>
<dbReference type="GO" id="GO:0003677">
    <property type="term" value="F:DNA binding"/>
    <property type="evidence" value="ECO:0007669"/>
    <property type="project" value="InterPro"/>
</dbReference>
<reference evidence="6 7" key="1">
    <citation type="submission" date="2020-08" db="EMBL/GenBank/DDBJ databases">
        <title>Genomic Encyclopedia of Type Strains, Phase IV (KMG-IV): sequencing the most valuable type-strain genomes for metagenomic binning, comparative biology and taxonomic classification.</title>
        <authorList>
            <person name="Goeker M."/>
        </authorList>
    </citation>
    <scope>NUCLEOTIDE SEQUENCE [LARGE SCALE GENOMIC DNA]</scope>
    <source>
        <strain evidence="6 7">DSM 44197</strain>
    </source>
</reference>
<name>A0A7W3QRS4_ACTNM</name>
<comment type="similarity">
    <text evidence="1">Belongs to the sigma-70 factor family. ECF subfamily.</text>
</comment>
<organism evidence="6 7">
    <name type="scientific">Actinomadura namibiensis</name>
    <dbReference type="NCBI Taxonomy" id="182080"/>
    <lineage>
        <taxon>Bacteria</taxon>
        <taxon>Bacillati</taxon>
        <taxon>Actinomycetota</taxon>
        <taxon>Actinomycetes</taxon>
        <taxon>Streptosporangiales</taxon>
        <taxon>Thermomonosporaceae</taxon>
        <taxon>Actinomadura</taxon>
    </lineage>
</organism>
<dbReference type="SUPFAM" id="SSF88659">
    <property type="entry name" value="Sigma3 and sigma4 domains of RNA polymerase sigma factors"/>
    <property type="match status" value="1"/>
</dbReference>
<evidence type="ECO:0000256" key="2">
    <source>
        <dbReference type="ARBA" id="ARBA00023015"/>
    </source>
</evidence>
<dbReference type="InterPro" id="IPR013324">
    <property type="entry name" value="RNA_pol_sigma_r3/r4-like"/>
</dbReference>
<evidence type="ECO:0000256" key="1">
    <source>
        <dbReference type="ARBA" id="ARBA00010641"/>
    </source>
</evidence>
<dbReference type="Gene3D" id="1.10.10.10">
    <property type="entry name" value="Winged helix-like DNA-binding domain superfamily/Winged helix DNA-binding domain"/>
    <property type="match status" value="1"/>
</dbReference>
<keyword evidence="2" id="KW-0805">Transcription regulation</keyword>
<dbReference type="Pfam" id="PF08281">
    <property type="entry name" value="Sigma70_r4_2"/>
    <property type="match status" value="1"/>
</dbReference>
<dbReference type="EMBL" id="JACJIA010000020">
    <property type="protein sequence ID" value="MBA8957074.1"/>
    <property type="molecule type" value="Genomic_DNA"/>
</dbReference>
<feature type="domain" description="RNA polymerase sigma factor 70 region 4 type 2" evidence="5">
    <location>
        <begin position="5"/>
        <end position="37"/>
    </location>
</feature>